<organism evidence="3 4">
    <name type="scientific">Tectimicrobiota bacterium</name>
    <dbReference type="NCBI Taxonomy" id="2528274"/>
    <lineage>
        <taxon>Bacteria</taxon>
        <taxon>Pseudomonadati</taxon>
        <taxon>Nitrospinota/Tectimicrobiota group</taxon>
        <taxon>Candidatus Tectimicrobiota</taxon>
    </lineage>
</organism>
<evidence type="ECO:0000313" key="3">
    <source>
        <dbReference type="EMBL" id="MBI3127353.1"/>
    </source>
</evidence>
<name>A0A932HZK1_UNCTE</name>
<dbReference type="GO" id="GO:0003677">
    <property type="term" value="F:DNA binding"/>
    <property type="evidence" value="ECO:0007669"/>
    <property type="project" value="InterPro"/>
</dbReference>
<comment type="caution">
    <text evidence="3">The sequence shown here is derived from an EMBL/GenBank/DDBJ whole genome shotgun (WGS) entry which is preliminary data.</text>
</comment>
<sequence>MIVSAWGEREFRWRDLRFQEEAALRKPSPGKGKPISTFRKTWKAACKAAGVEGLIPYDLRRAAIRDMVRAGVSQNVAMQISGHKTAAVFRCYDIVDAEDLRDAMKKRDAYLSLPTEPNVVNIEEARTTAG</sequence>
<dbReference type="Gene3D" id="1.10.443.10">
    <property type="entry name" value="Intergrase catalytic core"/>
    <property type="match status" value="1"/>
</dbReference>
<gene>
    <name evidence="3" type="ORF">HYZ11_07095</name>
</gene>
<dbReference type="InterPro" id="IPR011010">
    <property type="entry name" value="DNA_brk_join_enz"/>
</dbReference>
<dbReference type="PROSITE" id="PS51898">
    <property type="entry name" value="TYR_RECOMBINASE"/>
    <property type="match status" value="1"/>
</dbReference>
<dbReference type="GO" id="GO:0006310">
    <property type="term" value="P:DNA recombination"/>
    <property type="evidence" value="ECO:0007669"/>
    <property type="project" value="UniProtKB-KW"/>
</dbReference>
<dbReference type="GO" id="GO:0015074">
    <property type="term" value="P:DNA integration"/>
    <property type="evidence" value="ECO:0007669"/>
    <property type="project" value="InterPro"/>
</dbReference>
<dbReference type="Pfam" id="PF00589">
    <property type="entry name" value="Phage_integrase"/>
    <property type="match status" value="1"/>
</dbReference>
<feature type="domain" description="Tyr recombinase" evidence="2">
    <location>
        <begin position="1"/>
        <end position="105"/>
    </location>
</feature>
<evidence type="ECO:0000256" key="1">
    <source>
        <dbReference type="ARBA" id="ARBA00023172"/>
    </source>
</evidence>
<protein>
    <submittedName>
        <fullName evidence="3">Tyrosine-type recombinase/integrase</fullName>
    </submittedName>
</protein>
<dbReference type="EMBL" id="JACPUR010000017">
    <property type="protein sequence ID" value="MBI3127353.1"/>
    <property type="molecule type" value="Genomic_DNA"/>
</dbReference>
<evidence type="ECO:0000313" key="4">
    <source>
        <dbReference type="Proteomes" id="UP000782312"/>
    </source>
</evidence>
<keyword evidence="1" id="KW-0233">DNA recombination</keyword>
<dbReference type="InterPro" id="IPR013762">
    <property type="entry name" value="Integrase-like_cat_sf"/>
</dbReference>
<dbReference type="Proteomes" id="UP000782312">
    <property type="component" value="Unassembled WGS sequence"/>
</dbReference>
<accession>A0A932HZK1</accession>
<evidence type="ECO:0000259" key="2">
    <source>
        <dbReference type="PROSITE" id="PS51898"/>
    </source>
</evidence>
<dbReference type="SUPFAM" id="SSF56349">
    <property type="entry name" value="DNA breaking-rejoining enzymes"/>
    <property type="match status" value="1"/>
</dbReference>
<proteinExistence type="predicted"/>
<dbReference type="InterPro" id="IPR002104">
    <property type="entry name" value="Integrase_catalytic"/>
</dbReference>
<reference evidence="3" key="1">
    <citation type="submission" date="2020-07" db="EMBL/GenBank/DDBJ databases">
        <title>Huge and variable diversity of episymbiotic CPR bacteria and DPANN archaea in groundwater ecosystems.</title>
        <authorList>
            <person name="He C.Y."/>
            <person name="Keren R."/>
            <person name="Whittaker M."/>
            <person name="Farag I.F."/>
            <person name="Doudna J."/>
            <person name="Cate J.H.D."/>
            <person name="Banfield J.F."/>
        </authorList>
    </citation>
    <scope>NUCLEOTIDE SEQUENCE</scope>
    <source>
        <strain evidence="3">NC_groundwater_763_Ag_S-0.2um_68_21</strain>
    </source>
</reference>
<dbReference type="AlphaFoldDB" id="A0A932HZK1"/>